<dbReference type="STRING" id="1120920.SAMN03080599_01108"/>
<dbReference type="Pfam" id="PF00392">
    <property type="entry name" value="GntR"/>
    <property type="match status" value="1"/>
</dbReference>
<evidence type="ECO:0000256" key="2">
    <source>
        <dbReference type="ARBA" id="ARBA00023125"/>
    </source>
</evidence>
<dbReference type="PANTHER" id="PTHR43537">
    <property type="entry name" value="TRANSCRIPTIONAL REGULATOR, GNTR FAMILY"/>
    <property type="match status" value="1"/>
</dbReference>
<dbReference type="InterPro" id="IPR000524">
    <property type="entry name" value="Tscrpt_reg_HTH_GntR"/>
</dbReference>
<dbReference type="EMBL" id="FMWL01000004">
    <property type="protein sequence ID" value="SCZ78149.1"/>
    <property type="molecule type" value="Genomic_DNA"/>
</dbReference>
<dbReference type="InterPro" id="IPR008920">
    <property type="entry name" value="TF_FadR/GntR_C"/>
</dbReference>
<dbReference type="SUPFAM" id="SSF48008">
    <property type="entry name" value="GntR ligand-binding domain-like"/>
    <property type="match status" value="1"/>
</dbReference>
<keyword evidence="2 5" id="KW-0238">DNA-binding</keyword>
<sequence length="229" mass="26546">MTKQAKLVIPKKKAQNLTDIAYDSIKHMIIYNEIPAGEFLSENILAQALNMSRTPVREALKILASENLVEIHNGIGILVRNITTREVHELFEVRSALECAAVKSFLRNVTEEDLLEIERNWINSKEKLEAGEEIAYEDLAEYDHMLHSLIYDKSDNSVLKDIMHSIRQRIQRIQALSISKFPYHIVTIQQHLDIIQSIKLRDEEEIKRLLAEHILFAENNVLKNLDFHI</sequence>
<proteinExistence type="predicted"/>
<dbReference type="Proteomes" id="UP000199208">
    <property type="component" value="Unassembled WGS sequence"/>
</dbReference>
<name>A0A1G5RXU5_9FIRM</name>
<organism evidence="5 6">
    <name type="scientific">Acidaminobacter hydrogenoformans DSM 2784</name>
    <dbReference type="NCBI Taxonomy" id="1120920"/>
    <lineage>
        <taxon>Bacteria</taxon>
        <taxon>Bacillati</taxon>
        <taxon>Bacillota</taxon>
        <taxon>Clostridia</taxon>
        <taxon>Peptostreptococcales</taxon>
        <taxon>Acidaminobacteraceae</taxon>
        <taxon>Acidaminobacter</taxon>
    </lineage>
</organism>
<dbReference type="Gene3D" id="1.10.10.10">
    <property type="entry name" value="Winged helix-like DNA-binding domain superfamily/Winged helix DNA-binding domain"/>
    <property type="match status" value="1"/>
</dbReference>
<evidence type="ECO:0000256" key="3">
    <source>
        <dbReference type="ARBA" id="ARBA00023163"/>
    </source>
</evidence>
<accession>A0A1G5RXU5</accession>
<dbReference type="RefSeq" id="WP_092589909.1">
    <property type="nucleotide sequence ID" value="NZ_FMWL01000004.1"/>
</dbReference>
<keyword evidence="3" id="KW-0804">Transcription</keyword>
<dbReference type="OrthoDB" id="9781630at2"/>
<reference evidence="5 6" key="1">
    <citation type="submission" date="2016-10" db="EMBL/GenBank/DDBJ databases">
        <authorList>
            <person name="de Groot N.N."/>
        </authorList>
    </citation>
    <scope>NUCLEOTIDE SEQUENCE [LARGE SCALE GENOMIC DNA]</scope>
    <source>
        <strain evidence="5 6">DSM 2784</strain>
    </source>
</reference>
<dbReference type="Gene3D" id="1.20.120.530">
    <property type="entry name" value="GntR ligand-binding domain-like"/>
    <property type="match status" value="1"/>
</dbReference>
<dbReference type="AlphaFoldDB" id="A0A1G5RXU5"/>
<dbReference type="SMART" id="SM00345">
    <property type="entry name" value="HTH_GNTR"/>
    <property type="match status" value="1"/>
</dbReference>
<dbReference type="InterPro" id="IPR036388">
    <property type="entry name" value="WH-like_DNA-bd_sf"/>
</dbReference>
<keyword evidence="6" id="KW-1185">Reference proteome</keyword>
<feature type="domain" description="HTH gntR-type" evidence="4">
    <location>
        <begin position="15"/>
        <end position="82"/>
    </location>
</feature>
<dbReference type="InterPro" id="IPR036390">
    <property type="entry name" value="WH_DNA-bd_sf"/>
</dbReference>
<dbReference type="Pfam" id="PF07729">
    <property type="entry name" value="FCD"/>
    <property type="match status" value="1"/>
</dbReference>
<dbReference type="CDD" id="cd07377">
    <property type="entry name" value="WHTH_GntR"/>
    <property type="match status" value="1"/>
</dbReference>
<keyword evidence="1" id="KW-0805">Transcription regulation</keyword>
<evidence type="ECO:0000259" key="4">
    <source>
        <dbReference type="PROSITE" id="PS50949"/>
    </source>
</evidence>
<evidence type="ECO:0000313" key="5">
    <source>
        <dbReference type="EMBL" id="SCZ78149.1"/>
    </source>
</evidence>
<evidence type="ECO:0000256" key="1">
    <source>
        <dbReference type="ARBA" id="ARBA00023015"/>
    </source>
</evidence>
<evidence type="ECO:0000313" key="6">
    <source>
        <dbReference type="Proteomes" id="UP000199208"/>
    </source>
</evidence>
<dbReference type="InterPro" id="IPR011711">
    <property type="entry name" value="GntR_C"/>
</dbReference>
<dbReference type="SUPFAM" id="SSF46785">
    <property type="entry name" value="Winged helix' DNA-binding domain"/>
    <property type="match status" value="1"/>
</dbReference>
<dbReference type="PROSITE" id="PS50949">
    <property type="entry name" value="HTH_GNTR"/>
    <property type="match status" value="1"/>
</dbReference>
<dbReference type="GO" id="GO:0003677">
    <property type="term" value="F:DNA binding"/>
    <property type="evidence" value="ECO:0007669"/>
    <property type="project" value="UniProtKB-KW"/>
</dbReference>
<protein>
    <submittedName>
        <fullName evidence="5">DNA-binding transcriptional regulator, GntR family</fullName>
    </submittedName>
</protein>
<dbReference type="GO" id="GO:0003700">
    <property type="term" value="F:DNA-binding transcription factor activity"/>
    <property type="evidence" value="ECO:0007669"/>
    <property type="project" value="InterPro"/>
</dbReference>
<gene>
    <name evidence="5" type="ORF">SAMN03080599_01108</name>
</gene>
<dbReference type="PANTHER" id="PTHR43537:SF24">
    <property type="entry name" value="GLUCONATE OPERON TRANSCRIPTIONAL REPRESSOR"/>
    <property type="match status" value="1"/>
</dbReference>
<dbReference type="SMART" id="SM00895">
    <property type="entry name" value="FCD"/>
    <property type="match status" value="1"/>
</dbReference>